<evidence type="ECO:0008006" key="3">
    <source>
        <dbReference type="Google" id="ProtNLM"/>
    </source>
</evidence>
<reference evidence="1 2" key="1">
    <citation type="submission" date="2014-02" db="EMBL/GenBank/DDBJ databases">
        <title>Expanding our view of genomic diversity in Candidatus Accumulibacter clades.</title>
        <authorList>
            <person name="Skennerton C.T."/>
            <person name="Barr J.J."/>
            <person name="Slater F.R."/>
            <person name="Bond P.L."/>
            <person name="Tyson G.W."/>
        </authorList>
    </citation>
    <scope>NUCLEOTIDE SEQUENCE [LARGE SCALE GENOMIC DNA]</scope>
    <source>
        <strain evidence="2">BA-91</strain>
    </source>
</reference>
<dbReference type="InterPro" id="IPR038570">
    <property type="entry name" value="HicA_sf"/>
</dbReference>
<proteinExistence type="predicted"/>
<comment type="caution">
    <text evidence="1">The sequence shown here is derived from an EMBL/GenBank/DDBJ whole genome shotgun (WGS) entry which is preliminary data.</text>
</comment>
<name>A0A080LS26_9PROT</name>
<dbReference type="Proteomes" id="UP000020077">
    <property type="component" value="Unassembled WGS sequence"/>
</dbReference>
<dbReference type="Gene3D" id="3.30.920.30">
    <property type="entry name" value="Hypothetical protein"/>
    <property type="match status" value="1"/>
</dbReference>
<dbReference type="AlphaFoldDB" id="A0A080LS26"/>
<evidence type="ECO:0000313" key="1">
    <source>
        <dbReference type="EMBL" id="KFB71093.1"/>
    </source>
</evidence>
<protein>
    <recommendedName>
        <fullName evidence="3">Type II toxin-antitoxin system HicA family toxin</fullName>
    </recommendedName>
</protein>
<gene>
    <name evidence="1" type="ORF">AW09_003791</name>
</gene>
<organism evidence="1 2">
    <name type="scientific">Candidatus Accumulibacter phosphatis</name>
    <dbReference type="NCBI Taxonomy" id="327160"/>
    <lineage>
        <taxon>Bacteria</taxon>
        <taxon>Pseudomonadati</taxon>
        <taxon>Pseudomonadota</taxon>
        <taxon>Betaproteobacteria</taxon>
        <taxon>Candidatus Accumulibacter</taxon>
    </lineage>
</organism>
<sequence>MARKPNDVERSLEKKGFQRKEGDHHYFNYYTKAGKKTQVFTKTSHGVKELDDSLLGMMSRQCKLSRQDFDRLIDCPLDRDSYERKLIEVGVVEAPPVA</sequence>
<accession>A0A080LS26</accession>
<evidence type="ECO:0000313" key="2">
    <source>
        <dbReference type="Proteomes" id="UP000020077"/>
    </source>
</evidence>
<dbReference type="EMBL" id="JDVG02000597">
    <property type="protein sequence ID" value="KFB71093.1"/>
    <property type="molecule type" value="Genomic_DNA"/>
</dbReference>